<keyword evidence="2" id="KW-1185">Reference proteome</keyword>
<accession>A0A0K8PKZ2</accession>
<reference evidence="1" key="1">
    <citation type="journal article" date="2015" name="Genome Announc.">
        <title>Draft Genome Sequence of Thiostrepton-Producing Streptomyces azureus ATCC 14921.</title>
        <authorList>
            <person name="Sakihara K."/>
            <person name="Maeda J."/>
            <person name="Tashiro K."/>
            <person name="Fujino Y."/>
            <person name="Kuhara S."/>
            <person name="Ohshima T."/>
            <person name="Ogata S."/>
            <person name="Doi K."/>
        </authorList>
    </citation>
    <scope>NUCLEOTIDE SEQUENCE [LARGE SCALE GENOMIC DNA]</scope>
    <source>
        <strain evidence="1">ATCC14921</strain>
    </source>
</reference>
<dbReference type="EMBL" id="DF968264">
    <property type="protein sequence ID" value="GAP48565.1"/>
    <property type="molecule type" value="Genomic_DNA"/>
</dbReference>
<evidence type="ECO:0000313" key="2">
    <source>
        <dbReference type="Proteomes" id="UP000053859"/>
    </source>
</evidence>
<organism evidence="1 2">
    <name type="scientific">Streptomyces azureus</name>
    <dbReference type="NCBI Taxonomy" id="146537"/>
    <lineage>
        <taxon>Bacteria</taxon>
        <taxon>Bacillati</taxon>
        <taxon>Actinomycetota</taxon>
        <taxon>Actinomycetes</taxon>
        <taxon>Kitasatosporales</taxon>
        <taxon>Streptomycetaceae</taxon>
        <taxon>Streptomyces</taxon>
    </lineage>
</organism>
<sequence>MIGHDPVAFLGDRPVEGPQARFEAHGRRRDAELVEEGLRQRVVIVQAGVHDPVLAAAAGEVPRDRRRLDDLRTCADHAEPLHNGVPPSYRAVADKALPGACACRR</sequence>
<proteinExistence type="predicted"/>
<protein>
    <submittedName>
        <fullName evidence="1">Amino acid adenylation domain-containing protein</fullName>
    </submittedName>
</protein>
<dbReference type="AlphaFoldDB" id="A0A0K8PKZ2"/>
<gene>
    <name evidence="1" type="ORF">SAZU_3391</name>
</gene>
<dbReference type="Proteomes" id="UP000053859">
    <property type="component" value="Unassembled WGS sequence"/>
</dbReference>
<name>A0A0K8PKZ2_STRAJ</name>
<evidence type="ECO:0000313" key="1">
    <source>
        <dbReference type="EMBL" id="GAP48565.1"/>
    </source>
</evidence>